<dbReference type="RefSeq" id="WP_052049133.1">
    <property type="nucleotide sequence ID" value="NZ_AWXU01000019.1"/>
</dbReference>
<dbReference type="EMBL" id="AWXU01000019">
    <property type="protein sequence ID" value="KFN50537.1"/>
    <property type="molecule type" value="Genomic_DNA"/>
</dbReference>
<organism evidence="2 3">
    <name type="scientific">Arenimonas composti TR7-09 = DSM 18010</name>
    <dbReference type="NCBI Taxonomy" id="1121013"/>
    <lineage>
        <taxon>Bacteria</taxon>
        <taxon>Pseudomonadati</taxon>
        <taxon>Pseudomonadota</taxon>
        <taxon>Gammaproteobacteria</taxon>
        <taxon>Lysobacterales</taxon>
        <taxon>Lysobacteraceae</taxon>
        <taxon>Arenimonas</taxon>
    </lineage>
</organism>
<dbReference type="Gene3D" id="2.60.120.1440">
    <property type="match status" value="1"/>
</dbReference>
<accession>A0A091BG93</accession>
<dbReference type="PANTHER" id="PTHR30273">
    <property type="entry name" value="PERIPLASMIC SIGNAL SENSOR AND SIGMA FACTOR ACTIVATOR FECR-RELATED"/>
    <property type="match status" value="1"/>
</dbReference>
<evidence type="ECO:0000313" key="3">
    <source>
        <dbReference type="Proteomes" id="UP000029391"/>
    </source>
</evidence>
<name>A0A091BG93_9GAMM</name>
<reference evidence="2 3" key="1">
    <citation type="submission" date="2013-09" db="EMBL/GenBank/DDBJ databases">
        <title>Genome sequencing of Arenimonas composti.</title>
        <authorList>
            <person name="Chen F."/>
            <person name="Wang G."/>
        </authorList>
    </citation>
    <scope>NUCLEOTIDE SEQUENCE [LARGE SCALE GENOMIC DNA]</scope>
    <source>
        <strain evidence="2 3">TR7-09</strain>
    </source>
</reference>
<sequence length="234" mass="24741">LAVGVFGDRWRGPVEEADFRSGLGRIETVALSDGSRATLGTDSHISVRLDRAERRIALARGEGFFEVAKAPDRPFVVAAGSHEVIAVGTAFSVRRQDDGIRIVVTEGTVRLVAAGSDPGEGLLLPAGSVATTGGGGVLVRSQPLAEVARLVDWRNGFLVFQDSALAAAADEFNRYNARRLEIGDAAAGALRIGGSFRWDQLDSFVGLLEAGFPVCAARAPERIVLYTAGDPHCR</sequence>
<evidence type="ECO:0000313" key="2">
    <source>
        <dbReference type="EMBL" id="KFN50537.1"/>
    </source>
</evidence>
<dbReference type="OrthoDB" id="9771237at2"/>
<gene>
    <name evidence="2" type="ORF">P873_06275</name>
</gene>
<comment type="caution">
    <text evidence="2">The sequence shown here is derived from an EMBL/GenBank/DDBJ whole genome shotgun (WGS) entry which is preliminary data.</text>
</comment>
<proteinExistence type="predicted"/>
<dbReference type="InterPro" id="IPR006860">
    <property type="entry name" value="FecR"/>
</dbReference>
<dbReference type="GO" id="GO:0016989">
    <property type="term" value="F:sigma factor antagonist activity"/>
    <property type="evidence" value="ECO:0007669"/>
    <property type="project" value="TreeGrafter"/>
</dbReference>
<dbReference type="eggNOG" id="COG3712">
    <property type="taxonomic scope" value="Bacteria"/>
</dbReference>
<feature type="non-terminal residue" evidence="2">
    <location>
        <position position="1"/>
    </location>
</feature>
<dbReference type="Proteomes" id="UP000029391">
    <property type="component" value="Unassembled WGS sequence"/>
</dbReference>
<dbReference type="Pfam" id="PF04773">
    <property type="entry name" value="FecR"/>
    <property type="match status" value="1"/>
</dbReference>
<dbReference type="InterPro" id="IPR012373">
    <property type="entry name" value="Ferrdict_sens_TM"/>
</dbReference>
<protein>
    <recommendedName>
        <fullName evidence="1">FecR protein domain-containing protein</fullName>
    </recommendedName>
</protein>
<feature type="domain" description="FecR protein" evidence="1">
    <location>
        <begin position="19"/>
        <end position="110"/>
    </location>
</feature>
<dbReference type="STRING" id="1121013.GCA_000426365_02009"/>
<dbReference type="AlphaFoldDB" id="A0A091BG93"/>
<keyword evidence="3" id="KW-1185">Reference proteome</keyword>
<dbReference type="PANTHER" id="PTHR30273:SF2">
    <property type="entry name" value="PROTEIN FECR"/>
    <property type="match status" value="1"/>
</dbReference>
<evidence type="ECO:0000259" key="1">
    <source>
        <dbReference type="Pfam" id="PF04773"/>
    </source>
</evidence>